<reference evidence="6" key="1">
    <citation type="journal article" date="2019" name="Int. J. Syst. Evol. Microbiol.">
        <title>The Global Catalogue of Microorganisms (GCM) 10K type strain sequencing project: providing services to taxonomists for standard genome sequencing and annotation.</title>
        <authorList>
            <consortium name="The Broad Institute Genomics Platform"/>
            <consortium name="The Broad Institute Genome Sequencing Center for Infectious Disease"/>
            <person name="Wu L."/>
            <person name="Ma J."/>
        </authorList>
    </citation>
    <scope>NUCLEOTIDE SEQUENCE [LARGE SCALE GENOMIC DNA]</scope>
    <source>
        <strain evidence="6">KACC 11904</strain>
    </source>
</reference>
<dbReference type="Pfam" id="PF12840">
    <property type="entry name" value="HTH_20"/>
    <property type="match status" value="1"/>
</dbReference>
<sequence length="111" mass="13033">MNENNKLRDVFDAIADPTRRRLIRLLAEAESGEIPLHELTSQFDMGRTAISKHLVILKEAGLVLDRKVGRETRYRLNAAPLREIQDWVAFYSKFWRTNLLRLNQLLEEEDI</sequence>
<dbReference type="InterPro" id="IPR001845">
    <property type="entry name" value="HTH_ArsR_DNA-bd_dom"/>
</dbReference>
<keyword evidence="3" id="KW-0804">Transcription</keyword>
<dbReference type="NCBIfam" id="NF033788">
    <property type="entry name" value="HTH_metalloreg"/>
    <property type="match status" value="1"/>
</dbReference>
<gene>
    <name evidence="5" type="ORF">ACFPOG_10345</name>
</gene>
<evidence type="ECO:0000313" key="5">
    <source>
        <dbReference type="EMBL" id="MFC5448664.1"/>
    </source>
</evidence>
<dbReference type="InterPro" id="IPR036388">
    <property type="entry name" value="WH-like_DNA-bd_sf"/>
</dbReference>
<organism evidence="5 6">
    <name type="scientific">Paenibacillus aestuarii</name>
    <dbReference type="NCBI Taxonomy" id="516965"/>
    <lineage>
        <taxon>Bacteria</taxon>
        <taxon>Bacillati</taxon>
        <taxon>Bacillota</taxon>
        <taxon>Bacilli</taxon>
        <taxon>Bacillales</taxon>
        <taxon>Paenibacillaceae</taxon>
        <taxon>Paenibacillus</taxon>
    </lineage>
</organism>
<dbReference type="SUPFAM" id="SSF46785">
    <property type="entry name" value="Winged helix' DNA-binding domain"/>
    <property type="match status" value="1"/>
</dbReference>
<dbReference type="CDD" id="cd00090">
    <property type="entry name" value="HTH_ARSR"/>
    <property type="match status" value="1"/>
</dbReference>
<keyword evidence="2" id="KW-0238">DNA-binding</keyword>
<comment type="caution">
    <text evidence="5">The sequence shown here is derived from an EMBL/GenBank/DDBJ whole genome shotgun (WGS) entry which is preliminary data.</text>
</comment>
<evidence type="ECO:0000259" key="4">
    <source>
        <dbReference type="PROSITE" id="PS50987"/>
    </source>
</evidence>
<name>A0ABW0K5S9_9BACL</name>
<accession>A0ABW0K5S9</accession>
<dbReference type="InterPro" id="IPR036390">
    <property type="entry name" value="WH_DNA-bd_sf"/>
</dbReference>
<evidence type="ECO:0000256" key="3">
    <source>
        <dbReference type="ARBA" id="ARBA00023163"/>
    </source>
</evidence>
<dbReference type="PROSITE" id="PS50987">
    <property type="entry name" value="HTH_ARSR_2"/>
    <property type="match status" value="1"/>
</dbReference>
<dbReference type="SMART" id="SM00418">
    <property type="entry name" value="HTH_ARSR"/>
    <property type="match status" value="1"/>
</dbReference>
<dbReference type="InterPro" id="IPR011991">
    <property type="entry name" value="ArsR-like_HTH"/>
</dbReference>
<feature type="domain" description="HTH arsR-type" evidence="4">
    <location>
        <begin position="1"/>
        <end position="96"/>
    </location>
</feature>
<dbReference type="PRINTS" id="PR00778">
    <property type="entry name" value="HTHARSR"/>
</dbReference>
<keyword evidence="1" id="KW-0805">Transcription regulation</keyword>
<dbReference type="EMBL" id="JBHSMJ010000009">
    <property type="protein sequence ID" value="MFC5448664.1"/>
    <property type="molecule type" value="Genomic_DNA"/>
</dbReference>
<dbReference type="InterPro" id="IPR051081">
    <property type="entry name" value="HTH_MetalResp_TranReg"/>
</dbReference>
<evidence type="ECO:0000256" key="2">
    <source>
        <dbReference type="ARBA" id="ARBA00023125"/>
    </source>
</evidence>
<keyword evidence="6" id="KW-1185">Reference proteome</keyword>
<evidence type="ECO:0000313" key="6">
    <source>
        <dbReference type="Proteomes" id="UP001596044"/>
    </source>
</evidence>
<dbReference type="PANTHER" id="PTHR33154">
    <property type="entry name" value="TRANSCRIPTIONAL REGULATOR, ARSR FAMILY"/>
    <property type="match status" value="1"/>
</dbReference>
<dbReference type="PANTHER" id="PTHR33154:SF33">
    <property type="entry name" value="TRANSCRIPTIONAL REPRESSOR SDPR"/>
    <property type="match status" value="1"/>
</dbReference>
<evidence type="ECO:0000256" key="1">
    <source>
        <dbReference type="ARBA" id="ARBA00023015"/>
    </source>
</evidence>
<dbReference type="RefSeq" id="WP_270878324.1">
    <property type="nucleotide sequence ID" value="NZ_JAQFVF010000018.1"/>
</dbReference>
<dbReference type="Gene3D" id="1.10.10.10">
    <property type="entry name" value="Winged helix-like DNA-binding domain superfamily/Winged helix DNA-binding domain"/>
    <property type="match status" value="1"/>
</dbReference>
<dbReference type="Proteomes" id="UP001596044">
    <property type="component" value="Unassembled WGS sequence"/>
</dbReference>
<proteinExistence type="predicted"/>
<protein>
    <submittedName>
        <fullName evidence="5">ArsR/SmtB family transcription factor</fullName>
    </submittedName>
</protein>